<protein>
    <submittedName>
        <fullName evidence="1">Uncharacterized protein</fullName>
    </submittedName>
</protein>
<comment type="caution">
    <text evidence="1">The sequence shown here is derived from an EMBL/GenBank/DDBJ whole genome shotgun (WGS) entry which is preliminary data.</text>
</comment>
<organism evidence="1 2">
    <name type="scientific">Arthrobacter psychrochitiniphilus</name>
    <dbReference type="NCBI Taxonomy" id="291045"/>
    <lineage>
        <taxon>Bacteria</taxon>
        <taxon>Bacillati</taxon>
        <taxon>Actinomycetota</taxon>
        <taxon>Actinomycetes</taxon>
        <taxon>Micrococcales</taxon>
        <taxon>Micrococcaceae</taxon>
        <taxon>Arthrobacter</taxon>
    </lineage>
</organism>
<name>A0A2V3DPC2_9MICC</name>
<gene>
    <name evidence="1" type="ORF">CVS29_16870</name>
</gene>
<dbReference type="RefSeq" id="WP_110107648.1">
    <property type="nucleotide sequence ID" value="NZ_JACBZZ010000001.1"/>
</dbReference>
<proteinExistence type="predicted"/>
<evidence type="ECO:0000313" key="1">
    <source>
        <dbReference type="EMBL" id="PXA64044.1"/>
    </source>
</evidence>
<dbReference type="Proteomes" id="UP000246303">
    <property type="component" value="Unassembled WGS sequence"/>
</dbReference>
<sequence>MGKRWSGHKWLALAWALLGLSLVSTIVALGVWFFGVDPDDYETRNFSAVLFQRQLTLAGALLLPGLSAAAAIRSMFVTPRRPSRVIASFLVLLLAAVVFWFCCSWGFSAIDHASRAALWHD</sequence>
<accession>A0A2V3DPC2</accession>
<keyword evidence="2" id="KW-1185">Reference proteome</keyword>
<reference evidence="1 2" key="1">
    <citation type="submission" date="2018-05" db="EMBL/GenBank/DDBJ databases">
        <title>Genetic diversity of glacier-inhabiting Cryobacterium bacteria in China and description of Cryobacterium mengkeensis sp. nov. and Arthrobacter glacialis sp. nov.</title>
        <authorList>
            <person name="Liu Q."/>
            <person name="Xin Y.-H."/>
        </authorList>
    </citation>
    <scope>NUCLEOTIDE SEQUENCE [LARGE SCALE GENOMIC DNA]</scope>
    <source>
        <strain evidence="1 2">GP3</strain>
    </source>
</reference>
<dbReference type="EMBL" id="QHLZ01000016">
    <property type="protein sequence ID" value="PXA64044.1"/>
    <property type="molecule type" value="Genomic_DNA"/>
</dbReference>
<evidence type="ECO:0000313" key="2">
    <source>
        <dbReference type="Proteomes" id="UP000246303"/>
    </source>
</evidence>
<dbReference type="AlphaFoldDB" id="A0A2V3DPC2"/>